<comment type="subcellular location">
    <subcellularLocation>
        <location evidence="1">Membrane</location>
        <topology evidence="1">Multi-pass membrane protein</topology>
    </subcellularLocation>
</comment>
<keyword evidence="7" id="KW-1185">Reference proteome</keyword>
<evidence type="ECO:0000256" key="5">
    <source>
        <dbReference type="ARBA" id="ARBA00023136"/>
    </source>
</evidence>
<evidence type="ECO:0000256" key="3">
    <source>
        <dbReference type="ARBA" id="ARBA00022692"/>
    </source>
</evidence>
<reference evidence="6" key="1">
    <citation type="submission" date="2020-11" db="EMBL/GenBank/DDBJ databases">
        <authorList>
            <person name="Tran Van P."/>
        </authorList>
    </citation>
    <scope>NUCLEOTIDE SEQUENCE</scope>
</reference>
<dbReference type="Proteomes" id="UP000678499">
    <property type="component" value="Unassembled WGS sequence"/>
</dbReference>
<dbReference type="Pfam" id="PF05602">
    <property type="entry name" value="CLPTM1"/>
    <property type="match status" value="1"/>
</dbReference>
<evidence type="ECO:0000256" key="1">
    <source>
        <dbReference type="ARBA" id="ARBA00004141"/>
    </source>
</evidence>
<keyword evidence="3" id="KW-0812">Transmembrane</keyword>
<evidence type="ECO:0008006" key="8">
    <source>
        <dbReference type="Google" id="ProtNLM"/>
    </source>
</evidence>
<accession>A0A7R9BRS8</accession>
<name>A0A7R9BRS8_9CRUS</name>
<dbReference type="GO" id="GO:0012505">
    <property type="term" value="C:endomembrane system"/>
    <property type="evidence" value="ECO:0007669"/>
    <property type="project" value="TreeGrafter"/>
</dbReference>
<dbReference type="AlphaFoldDB" id="A0A7R9BRS8"/>
<evidence type="ECO:0000256" key="2">
    <source>
        <dbReference type="ARBA" id="ARBA00009310"/>
    </source>
</evidence>
<evidence type="ECO:0000313" key="6">
    <source>
        <dbReference type="EMBL" id="CAD7278993.1"/>
    </source>
</evidence>
<protein>
    <recommendedName>
        <fullName evidence="8">Cleft lip and palate associated transmembrane protein</fullName>
    </recommendedName>
</protein>
<comment type="similarity">
    <text evidence="2">Belongs to the CLPTM1 family.</text>
</comment>
<keyword evidence="5" id="KW-0472">Membrane</keyword>
<evidence type="ECO:0000313" key="7">
    <source>
        <dbReference type="Proteomes" id="UP000678499"/>
    </source>
</evidence>
<keyword evidence="4" id="KW-1133">Transmembrane helix</keyword>
<proteinExistence type="inferred from homology"/>
<organism evidence="6">
    <name type="scientific">Notodromas monacha</name>
    <dbReference type="NCBI Taxonomy" id="399045"/>
    <lineage>
        <taxon>Eukaryota</taxon>
        <taxon>Metazoa</taxon>
        <taxon>Ecdysozoa</taxon>
        <taxon>Arthropoda</taxon>
        <taxon>Crustacea</taxon>
        <taxon>Oligostraca</taxon>
        <taxon>Ostracoda</taxon>
        <taxon>Podocopa</taxon>
        <taxon>Podocopida</taxon>
        <taxon>Cypridocopina</taxon>
        <taxon>Cypridoidea</taxon>
        <taxon>Cyprididae</taxon>
        <taxon>Notodromas</taxon>
    </lineage>
</organism>
<dbReference type="EMBL" id="CAJPEX010001431">
    <property type="protein sequence ID" value="CAG0919145.1"/>
    <property type="molecule type" value="Genomic_DNA"/>
</dbReference>
<evidence type="ECO:0000256" key="4">
    <source>
        <dbReference type="ARBA" id="ARBA00022989"/>
    </source>
</evidence>
<dbReference type="InterPro" id="IPR008429">
    <property type="entry name" value="CLPTM1"/>
</dbReference>
<dbReference type="OrthoDB" id="378564at2759"/>
<dbReference type="GO" id="GO:0016020">
    <property type="term" value="C:membrane"/>
    <property type="evidence" value="ECO:0007669"/>
    <property type="project" value="UniProtKB-SubCell"/>
</dbReference>
<dbReference type="PANTHER" id="PTHR21347">
    <property type="entry name" value="CLEFT LIP AND PALATE ASSOCIATED TRANSMEMBRANE PROTEIN-RELATED"/>
    <property type="match status" value="1"/>
</dbReference>
<dbReference type="EMBL" id="OA883468">
    <property type="protein sequence ID" value="CAD7278993.1"/>
    <property type="molecule type" value="Genomic_DNA"/>
</dbReference>
<dbReference type="PANTHER" id="PTHR21347:SF14">
    <property type="entry name" value="LIPID SCRAMBLASE CLPTM1-RELATED"/>
    <property type="match status" value="1"/>
</dbReference>
<gene>
    <name evidence="6" type="ORF">NMOB1V02_LOCUS6680</name>
</gene>
<sequence length="213" mass="23343">MADEVAVAAPGTSAAAAGVAEGEQQQQNGFSVFGMLKGLLIRGVIFYIIANFFRRPAPQTGDNPSSVGLKPASNLFQNGTMMDLYVYLSEDEKFSNFSDSTKLVWLQEELVYGDWSAGQDGDGTFVKQLEVPTSNAVRNNGSLFIHAYFVLSGKSPDPSTTKLYSRRYTVGKTHRLNKFKRKKHVMTQNLLTGQTAASADETRYAQNPKGEIV</sequence>
<feature type="non-terminal residue" evidence="6">
    <location>
        <position position="213"/>
    </location>
</feature>